<proteinExistence type="predicted"/>
<dbReference type="SUPFAM" id="SSF50494">
    <property type="entry name" value="Trypsin-like serine proteases"/>
    <property type="match status" value="1"/>
</dbReference>
<keyword evidence="1" id="KW-0378">Hydrolase</keyword>
<dbReference type="Gene3D" id="2.40.10.10">
    <property type="entry name" value="Trypsin-like serine proteases"/>
    <property type="match status" value="2"/>
</dbReference>
<dbReference type="Proteomes" id="UP000187412">
    <property type="component" value="Unassembled WGS sequence"/>
</dbReference>
<evidence type="ECO:0000313" key="3">
    <source>
        <dbReference type="Proteomes" id="UP000187412"/>
    </source>
</evidence>
<dbReference type="InterPro" id="IPR043504">
    <property type="entry name" value="Peptidase_S1_PA_chymotrypsin"/>
</dbReference>
<dbReference type="RefSeq" id="WP_076110489.1">
    <property type="nucleotide sequence ID" value="NZ_MPTB01000011.1"/>
</dbReference>
<evidence type="ECO:0008006" key="4">
    <source>
        <dbReference type="Google" id="ProtNLM"/>
    </source>
</evidence>
<comment type="caution">
    <text evidence="2">The sequence shown here is derived from an EMBL/GenBank/DDBJ whole genome shotgun (WGS) entry which is preliminary data.</text>
</comment>
<keyword evidence="3" id="KW-1185">Reference proteome</keyword>
<sequence length="347" mass="37185">MATFAEALVIKENIASTVLKNRKVHGVGIGYYDPKHPKKGAAVILYANAVSSTALGLGAKFSSQVKGKPINVPIRVVKTKKIRSNASYQDRIRPVVAGYSIGTTGGSGTAGLIVSSGNQLYVLSNNHVLTNPTNSNNRAETLQPGGADEGRTVRDRVGHLSRFVTLKTNGTNRIDAALSRPVRNSILSPKYATVGNIPGHVTSYRVGERFKKVGRTTGLTRGRVDSVNTDVQVDYGRNVGVLSFRNQSIILSDTPVSLPGDSGSVWLRSADNFAAAVNYAGTEDGKTSVAFPVDWALRALRVRVARPAGQRAGRVKVVDTHNGNAAYTRRLTPKELSMLKVIRPKSK</sequence>
<name>A0ABX3HDY4_PAEBO</name>
<protein>
    <recommendedName>
        <fullName evidence="4">Serine protease</fullName>
    </recommendedName>
</protein>
<reference evidence="2 3" key="1">
    <citation type="submission" date="2016-10" db="EMBL/GenBank/DDBJ databases">
        <title>Paenibacillus species isolates.</title>
        <authorList>
            <person name="Beno S.M."/>
        </authorList>
    </citation>
    <scope>NUCLEOTIDE SEQUENCE [LARGE SCALE GENOMIC DNA]</scope>
    <source>
        <strain evidence="2 3">FSL H7-0744</strain>
    </source>
</reference>
<accession>A0ABX3HDY4</accession>
<keyword evidence="1" id="KW-0720">Serine protease</keyword>
<evidence type="ECO:0000313" key="2">
    <source>
        <dbReference type="EMBL" id="OMD48728.1"/>
    </source>
</evidence>
<evidence type="ECO:0000256" key="1">
    <source>
        <dbReference type="ARBA" id="ARBA00022825"/>
    </source>
</evidence>
<gene>
    <name evidence="2" type="ORF">BSK56_10595</name>
</gene>
<keyword evidence="1" id="KW-0645">Protease</keyword>
<dbReference type="InterPro" id="IPR009003">
    <property type="entry name" value="Peptidase_S1_PA"/>
</dbReference>
<organism evidence="2 3">
    <name type="scientific">Paenibacillus borealis</name>
    <dbReference type="NCBI Taxonomy" id="160799"/>
    <lineage>
        <taxon>Bacteria</taxon>
        <taxon>Bacillati</taxon>
        <taxon>Bacillota</taxon>
        <taxon>Bacilli</taxon>
        <taxon>Bacillales</taxon>
        <taxon>Paenibacillaceae</taxon>
        <taxon>Paenibacillus</taxon>
    </lineage>
</organism>
<dbReference type="EMBL" id="MPTB01000011">
    <property type="protein sequence ID" value="OMD48728.1"/>
    <property type="molecule type" value="Genomic_DNA"/>
</dbReference>